<dbReference type="CDD" id="cd17646">
    <property type="entry name" value="A_NRPS_AB3403-like"/>
    <property type="match status" value="1"/>
</dbReference>
<sequence>MTSTDEEMELSAEEQRRELARLLLAEAGLNVPDPAVRPGDEGDDDSGPGPLSFAERRMWFLRQLRPDDITYNLCGGMRLIGALDHTALTRALTGLVAAHDILRTVYPAADDGTPTRRVLPPADVALPMTNLGEVPPPDRAAAAGRVIEEHGRRPFSLDTEPPIGFRLFRFAADDHLLSMSVHHIAFDDTSWGRVFDELVARYRDPARQAGRTGVQYAAFARWEQDGAGHARADQLAHWRERLLPHPAALALPADPDRHPGPAPTDGVRRDALLTRDDSHALRTLARTCGVSLHTVLLAAYQTLLHRWTGEADIAVGSPVVNRSRAEFEDVLGNFGNTVVLRTDLGGDPAFRDLLLRTRDTCADAFAHQDVPYDQVVEAVRPAGAVGQAALFDAVFSFVTEKPRRVSTPTLLFEEHPHHNGSARFPLVVEARETDEGIALGLTARADLYTEQAAERMLGHLVTLVRAAALRPGTPLSALPLLTEQEERRALTSWSRSHDEPAETRPLHRLVREQARRHPGRTAVVARDETLTYAELDRRATELAGRLRALGTGPETVVGVHLERTPTLVVTLLAILEAGGAFMPLEPALPAQRIQALVRDTRPVLVVTDGRGSPVPSGLEAPVLDLSAPAGSTQRPAAAAAGVDMENAAYVIHTSGSTGVPKGVMIRHQAIANRLVWQSALLGMTAEDRVLHKAPMGFDISVNEIFLPLVNGARLVLADPGGHGDVGHLAEVIDREGVTFLYIVASMLDVLLEREDIAVEARSIRHLWCGGEALTPELYRRFRARLDATMYHGYGPAETTIGVSCRVFSERADGAVVTIGRPNPNARIHLLDEAMRPVPVGVTGELYIGGMPLARGYLHDPRRTAEAFVPDPYADEPGGRLYRTGDLGRYRTDGEIEFAGRRDDQVKLRGFRIELGEVEAALTAHPAVRQAAVLVRGGAPGGDRLAAWCVAEQDTAPTTAELSDWLAARLPHYSVPDELHLTPALPLTSAGKTDRRALLALPYEPRGSGTPALDPPGSDLEREIARIWADLLGRPEVGVRQNFFDLGGNSLLLVRAQNLYRRLGHDIALVDLYDHPTVTSLAARLSPGGAPGGTADLGLARERALRQRRAAARRAADAGNTARRRNRTADDTGRREA</sequence>
<name>A0ABW0CWZ6_STRCD</name>
<dbReference type="PROSITE" id="PS00455">
    <property type="entry name" value="AMP_BINDING"/>
    <property type="match status" value="1"/>
</dbReference>
<dbReference type="InterPro" id="IPR020806">
    <property type="entry name" value="PKS_PP-bd"/>
</dbReference>
<dbReference type="InterPro" id="IPR009081">
    <property type="entry name" value="PP-bd_ACP"/>
</dbReference>
<evidence type="ECO:0000259" key="5">
    <source>
        <dbReference type="PROSITE" id="PS50075"/>
    </source>
</evidence>
<dbReference type="CDD" id="cd19531">
    <property type="entry name" value="LCL_NRPS-like"/>
    <property type="match status" value="1"/>
</dbReference>
<organism evidence="6 7">
    <name type="scientific">Streptomyces coerulescens</name>
    <dbReference type="NCBI Taxonomy" id="29304"/>
    <lineage>
        <taxon>Bacteria</taxon>
        <taxon>Bacillati</taxon>
        <taxon>Actinomycetota</taxon>
        <taxon>Actinomycetes</taxon>
        <taxon>Kitasatosporales</taxon>
        <taxon>Streptomycetaceae</taxon>
        <taxon>Streptomyces</taxon>
    </lineage>
</organism>
<comment type="caution">
    <text evidence="6">The sequence shown here is derived from an EMBL/GenBank/DDBJ whole genome shotgun (WGS) entry which is preliminary data.</text>
</comment>
<evidence type="ECO:0000256" key="1">
    <source>
        <dbReference type="ARBA" id="ARBA00001957"/>
    </source>
</evidence>
<dbReference type="SMART" id="SM00823">
    <property type="entry name" value="PKS_PP"/>
    <property type="match status" value="1"/>
</dbReference>
<dbReference type="InterPro" id="IPR023213">
    <property type="entry name" value="CAT-like_dom_sf"/>
</dbReference>
<dbReference type="Pfam" id="PF00550">
    <property type="entry name" value="PP-binding"/>
    <property type="match status" value="1"/>
</dbReference>
<evidence type="ECO:0000256" key="3">
    <source>
        <dbReference type="ARBA" id="ARBA00022553"/>
    </source>
</evidence>
<dbReference type="Pfam" id="PF00668">
    <property type="entry name" value="Condensation"/>
    <property type="match status" value="1"/>
</dbReference>
<feature type="region of interest" description="Disordered" evidence="4">
    <location>
        <begin position="1106"/>
        <end position="1136"/>
    </location>
</feature>
<dbReference type="SUPFAM" id="SSF47336">
    <property type="entry name" value="ACP-like"/>
    <property type="match status" value="1"/>
</dbReference>
<dbReference type="PROSITE" id="PS50075">
    <property type="entry name" value="CARRIER"/>
    <property type="match status" value="1"/>
</dbReference>
<evidence type="ECO:0000313" key="7">
    <source>
        <dbReference type="Proteomes" id="UP001596263"/>
    </source>
</evidence>
<dbReference type="Gene3D" id="2.30.38.10">
    <property type="entry name" value="Luciferase, Domain 3"/>
    <property type="match status" value="1"/>
</dbReference>
<protein>
    <submittedName>
        <fullName evidence="6">Amino acid adenylation domain-containing protein</fullName>
    </submittedName>
</protein>
<dbReference type="Gene3D" id="1.10.1200.10">
    <property type="entry name" value="ACP-like"/>
    <property type="match status" value="1"/>
</dbReference>
<comment type="cofactor">
    <cofactor evidence="1">
        <name>pantetheine 4'-phosphate</name>
        <dbReference type="ChEBI" id="CHEBI:47942"/>
    </cofactor>
</comment>
<keyword evidence="2" id="KW-0596">Phosphopantetheine</keyword>
<dbReference type="Gene3D" id="3.30.300.30">
    <property type="match status" value="1"/>
</dbReference>
<feature type="domain" description="Carrier" evidence="5">
    <location>
        <begin position="1014"/>
        <end position="1088"/>
    </location>
</feature>
<keyword evidence="7" id="KW-1185">Reference proteome</keyword>
<feature type="compositionally biased region" description="Basic and acidic residues" evidence="4">
    <location>
        <begin position="1126"/>
        <end position="1136"/>
    </location>
</feature>
<evidence type="ECO:0000256" key="4">
    <source>
        <dbReference type="SAM" id="MobiDB-lite"/>
    </source>
</evidence>
<evidence type="ECO:0000256" key="2">
    <source>
        <dbReference type="ARBA" id="ARBA00022450"/>
    </source>
</evidence>
<dbReference type="Gene3D" id="3.40.50.980">
    <property type="match status" value="2"/>
</dbReference>
<dbReference type="NCBIfam" id="TIGR01733">
    <property type="entry name" value="AA-adenyl-dom"/>
    <property type="match status" value="1"/>
</dbReference>
<dbReference type="InterPro" id="IPR020845">
    <property type="entry name" value="AMP-binding_CS"/>
</dbReference>
<feature type="region of interest" description="Disordered" evidence="4">
    <location>
        <begin position="30"/>
        <end position="50"/>
    </location>
</feature>
<dbReference type="Gene3D" id="3.30.559.30">
    <property type="entry name" value="Nonribosomal peptide synthetase, condensation domain"/>
    <property type="match status" value="1"/>
</dbReference>
<reference evidence="7" key="1">
    <citation type="journal article" date="2019" name="Int. J. Syst. Evol. Microbiol.">
        <title>The Global Catalogue of Microorganisms (GCM) 10K type strain sequencing project: providing services to taxonomists for standard genome sequencing and annotation.</title>
        <authorList>
            <consortium name="The Broad Institute Genomics Platform"/>
            <consortium name="The Broad Institute Genome Sequencing Center for Infectious Disease"/>
            <person name="Wu L."/>
            <person name="Ma J."/>
        </authorList>
    </citation>
    <scope>NUCLEOTIDE SEQUENCE [LARGE SCALE GENOMIC DNA]</scope>
    <source>
        <strain evidence="7">KCTC 42586</strain>
    </source>
</reference>
<dbReference type="EMBL" id="JBHSKM010000050">
    <property type="protein sequence ID" value="MFC5220490.1"/>
    <property type="molecule type" value="Genomic_DNA"/>
</dbReference>
<dbReference type="SUPFAM" id="SSF56801">
    <property type="entry name" value="Acetyl-CoA synthetase-like"/>
    <property type="match status" value="1"/>
</dbReference>
<evidence type="ECO:0000313" key="6">
    <source>
        <dbReference type="EMBL" id="MFC5220490.1"/>
    </source>
</evidence>
<keyword evidence="3" id="KW-0597">Phosphoprotein</keyword>
<dbReference type="PANTHER" id="PTHR45527:SF1">
    <property type="entry name" value="FATTY ACID SYNTHASE"/>
    <property type="match status" value="1"/>
</dbReference>
<proteinExistence type="predicted"/>
<gene>
    <name evidence="6" type="ORF">ACFPQ9_42460</name>
</gene>
<dbReference type="InterPro" id="IPR010071">
    <property type="entry name" value="AA_adenyl_dom"/>
</dbReference>
<dbReference type="InterPro" id="IPR045851">
    <property type="entry name" value="AMP-bd_C_sf"/>
</dbReference>
<dbReference type="InterPro" id="IPR036736">
    <property type="entry name" value="ACP-like_sf"/>
</dbReference>
<dbReference type="Pfam" id="PF13193">
    <property type="entry name" value="AMP-binding_C"/>
    <property type="match status" value="1"/>
</dbReference>
<dbReference type="InterPro" id="IPR000873">
    <property type="entry name" value="AMP-dep_synth/lig_dom"/>
</dbReference>
<dbReference type="PANTHER" id="PTHR45527">
    <property type="entry name" value="NONRIBOSOMAL PEPTIDE SYNTHETASE"/>
    <property type="match status" value="1"/>
</dbReference>
<dbReference type="InterPro" id="IPR025110">
    <property type="entry name" value="AMP-bd_C"/>
</dbReference>
<dbReference type="InterPro" id="IPR001242">
    <property type="entry name" value="Condensation_dom"/>
</dbReference>
<dbReference type="RefSeq" id="WP_380865321.1">
    <property type="nucleotide sequence ID" value="NZ_JBHSKM010000050.1"/>
</dbReference>
<dbReference type="Gene3D" id="3.30.559.10">
    <property type="entry name" value="Chloramphenicol acetyltransferase-like domain"/>
    <property type="match status" value="1"/>
</dbReference>
<dbReference type="SUPFAM" id="SSF52777">
    <property type="entry name" value="CoA-dependent acyltransferases"/>
    <property type="match status" value="2"/>
</dbReference>
<dbReference type="Pfam" id="PF00501">
    <property type="entry name" value="AMP-binding"/>
    <property type="match status" value="1"/>
</dbReference>
<accession>A0ABW0CWZ6</accession>
<dbReference type="Proteomes" id="UP001596263">
    <property type="component" value="Unassembled WGS sequence"/>
</dbReference>